<name>A0ABR3EVG9_9AGAR</name>
<dbReference type="Proteomes" id="UP001465976">
    <property type="component" value="Unassembled WGS sequence"/>
</dbReference>
<reference evidence="2 3" key="1">
    <citation type="submission" date="2024-02" db="EMBL/GenBank/DDBJ databases">
        <title>A draft genome for the cacao thread blight pathogen Marasmius crinis-equi.</title>
        <authorList>
            <person name="Cohen S.P."/>
            <person name="Baruah I.K."/>
            <person name="Amoako-Attah I."/>
            <person name="Bukari Y."/>
            <person name="Meinhardt L.W."/>
            <person name="Bailey B.A."/>
        </authorList>
    </citation>
    <scope>NUCLEOTIDE SEQUENCE [LARGE SCALE GENOMIC DNA]</scope>
    <source>
        <strain evidence="2 3">GH-76</strain>
    </source>
</reference>
<evidence type="ECO:0000313" key="3">
    <source>
        <dbReference type="Proteomes" id="UP001465976"/>
    </source>
</evidence>
<dbReference type="EMBL" id="JBAHYK010001741">
    <property type="protein sequence ID" value="KAL0566892.1"/>
    <property type="molecule type" value="Genomic_DNA"/>
</dbReference>
<organism evidence="2 3">
    <name type="scientific">Marasmius crinis-equi</name>
    <dbReference type="NCBI Taxonomy" id="585013"/>
    <lineage>
        <taxon>Eukaryota</taxon>
        <taxon>Fungi</taxon>
        <taxon>Dikarya</taxon>
        <taxon>Basidiomycota</taxon>
        <taxon>Agaricomycotina</taxon>
        <taxon>Agaricomycetes</taxon>
        <taxon>Agaricomycetidae</taxon>
        <taxon>Agaricales</taxon>
        <taxon>Marasmiineae</taxon>
        <taxon>Marasmiaceae</taxon>
        <taxon>Marasmius</taxon>
    </lineage>
</organism>
<keyword evidence="3" id="KW-1185">Reference proteome</keyword>
<accession>A0ABR3EVG9</accession>
<gene>
    <name evidence="2" type="ORF">V5O48_015104</name>
</gene>
<evidence type="ECO:0000313" key="2">
    <source>
        <dbReference type="EMBL" id="KAL0566892.1"/>
    </source>
</evidence>
<sequence length="228" mass="27725">MPRKRIYHTREQQRQANNAKAKKWRDKNVEFVKSWREEKKQEWKAMRTYETSQHAITPDRAQELRDKCQKAMKRRNVKESHSNKGLDEAAELKLDAELIRCTSFRLYNDFRQKAPNNVDYLKCIYQKYTTLQAYGTQMKYRHHSYLQDVAKPLNKLQDMLRKEAQAILQVAGPWDEWRRVEHMKVEVRELTAWINDMWCFAVISLLELQHAYRMRELRFRQVYNNRGL</sequence>
<evidence type="ECO:0000256" key="1">
    <source>
        <dbReference type="SAM" id="MobiDB-lite"/>
    </source>
</evidence>
<comment type="caution">
    <text evidence="2">The sequence shown here is derived from an EMBL/GenBank/DDBJ whole genome shotgun (WGS) entry which is preliminary data.</text>
</comment>
<proteinExistence type="predicted"/>
<feature type="region of interest" description="Disordered" evidence="1">
    <location>
        <begin position="1"/>
        <end position="24"/>
    </location>
</feature>
<protein>
    <submittedName>
        <fullName evidence="2">Uncharacterized protein</fullName>
    </submittedName>
</protein>